<name>A0A934VMU8_9BACT</name>
<evidence type="ECO:0000313" key="2">
    <source>
        <dbReference type="Proteomes" id="UP000604083"/>
    </source>
</evidence>
<evidence type="ECO:0000313" key="1">
    <source>
        <dbReference type="EMBL" id="MBK1834647.1"/>
    </source>
</evidence>
<organism evidence="1 2">
    <name type="scientific">Roseibacillus ishigakijimensis</name>
    <dbReference type="NCBI Taxonomy" id="454146"/>
    <lineage>
        <taxon>Bacteria</taxon>
        <taxon>Pseudomonadati</taxon>
        <taxon>Verrucomicrobiota</taxon>
        <taxon>Verrucomicrobiia</taxon>
        <taxon>Verrucomicrobiales</taxon>
        <taxon>Verrucomicrobiaceae</taxon>
        <taxon>Roseibacillus</taxon>
    </lineage>
</organism>
<comment type="caution">
    <text evidence="1">The sequence shown here is derived from an EMBL/GenBank/DDBJ whole genome shotgun (WGS) entry which is preliminary data.</text>
</comment>
<dbReference type="AlphaFoldDB" id="A0A934VMU8"/>
<proteinExistence type="predicted"/>
<reference evidence="1" key="1">
    <citation type="submission" date="2021-01" db="EMBL/GenBank/DDBJ databases">
        <title>Modified the classification status of verrucomicrobia.</title>
        <authorList>
            <person name="Feng X."/>
        </authorList>
    </citation>
    <scope>NUCLEOTIDE SEQUENCE</scope>
    <source>
        <strain evidence="1">KCTC 12986</strain>
    </source>
</reference>
<protein>
    <submittedName>
        <fullName evidence="1">FeoB-associated Cys-rich membrane protein</fullName>
    </submittedName>
</protein>
<sequence>MPIQELVVGIIVGIALAYLVKRWQAGRKSSSCDRGGCGCGKGPK</sequence>
<dbReference type="RefSeq" id="WP_200392081.1">
    <property type="nucleotide sequence ID" value="NZ_JAENIO010000028.1"/>
</dbReference>
<keyword evidence="2" id="KW-1185">Reference proteome</keyword>
<dbReference type="EMBL" id="JAENIO010000028">
    <property type="protein sequence ID" value="MBK1834647.1"/>
    <property type="molecule type" value="Genomic_DNA"/>
</dbReference>
<gene>
    <name evidence="1" type="ORF">JIN78_11295</name>
</gene>
<accession>A0A934VMU8</accession>
<dbReference type="Proteomes" id="UP000604083">
    <property type="component" value="Unassembled WGS sequence"/>
</dbReference>